<dbReference type="OrthoDB" id="2471595at2"/>
<reference evidence="6 7" key="1">
    <citation type="submission" date="2019-01" db="EMBL/GenBank/DDBJ databases">
        <title>Draft genome sequences of the type strains of six Macrococcus species.</title>
        <authorList>
            <person name="Mazhar S."/>
            <person name="Altermann E."/>
            <person name="Hill C."/>
            <person name="Mcauliffe O."/>
        </authorList>
    </citation>
    <scope>NUCLEOTIDE SEQUENCE [LARGE SCALE GENOMIC DNA]</scope>
    <source>
        <strain evidence="6 7">CCM4809</strain>
    </source>
</reference>
<dbReference type="InterPro" id="IPR009206">
    <property type="entry name" value="Nucleotidase_putative"/>
</dbReference>
<evidence type="ECO:0000256" key="5">
    <source>
        <dbReference type="PIRSR" id="PIRSR610708-1"/>
    </source>
</evidence>
<feature type="active site" description="Nucleophile" evidence="5">
    <location>
        <position position="10"/>
    </location>
</feature>
<accession>A0A4R6BM56</accession>
<dbReference type="RefSeq" id="WP_133428987.1">
    <property type="nucleotide sequence ID" value="NZ_BMCC01000002.1"/>
</dbReference>
<dbReference type="AlphaFoldDB" id="A0A4R6BM56"/>
<organism evidence="6 7">
    <name type="scientific">Macrococcus hajekii</name>
    <dbReference type="NCBI Taxonomy" id="198482"/>
    <lineage>
        <taxon>Bacteria</taxon>
        <taxon>Bacillati</taxon>
        <taxon>Bacillota</taxon>
        <taxon>Bacilli</taxon>
        <taxon>Bacillales</taxon>
        <taxon>Staphylococcaceae</taxon>
        <taxon>Macrococcus</taxon>
    </lineage>
</organism>
<dbReference type="Pfam" id="PF06941">
    <property type="entry name" value="NT5C"/>
    <property type="match status" value="1"/>
</dbReference>
<dbReference type="InterPro" id="IPR036412">
    <property type="entry name" value="HAD-like_sf"/>
</dbReference>
<evidence type="ECO:0000313" key="6">
    <source>
        <dbReference type="EMBL" id="TDM02899.1"/>
    </source>
</evidence>
<comment type="caution">
    <text evidence="6">The sequence shown here is derived from an EMBL/GenBank/DDBJ whole genome shotgun (WGS) entry which is preliminary data.</text>
</comment>
<dbReference type="PANTHER" id="PTHR35134">
    <property type="entry name" value="NUCLEOTIDASE YQFW-RELATED"/>
    <property type="match status" value="1"/>
</dbReference>
<dbReference type="GO" id="GO:0009264">
    <property type="term" value="P:deoxyribonucleotide catabolic process"/>
    <property type="evidence" value="ECO:0007669"/>
    <property type="project" value="InterPro"/>
</dbReference>
<dbReference type="Proteomes" id="UP000295328">
    <property type="component" value="Unassembled WGS sequence"/>
</dbReference>
<proteinExistence type="inferred from homology"/>
<feature type="active site" description="Proton donor" evidence="5">
    <location>
        <position position="12"/>
    </location>
</feature>
<dbReference type="InterPro" id="IPR010708">
    <property type="entry name" value="5'(3')-deoxyribonucleotidase"/>
</dbReference>
<dbReference type="InterPro" id="IPR052419">
    <property type="entry name" value="5_3-deoxyribonucleotidase-like"/>
</dbReference>
<sequence>MCKIKRLGIDIDGTVTCPTSLVPYLQKSFDENLKYEDITAYDLGAVLNKSDHEMYDWFMTHQEEIYTHSPIAEGALSVLTDWSQHYELYYISARYDYLDKITADWFDKHDVPFHHIELTGSHDKIAKARELKVDVFLEDKLDNAIEINEALNIPVILFDTPYNQSELPADVHRVYTWQEAQQIMQTL</sequence>
<comment type="similarity">
    <text evidence="2 4">Belongs to the 5'(3')-deoxyribonucleotidase family.</text>
</comment>
<comment type="function">
    <text evidence="1">Dephosphorylates the 5' and 2'(3')-phosphates of deoxyribonucleotides.</text>
</comment>
<dbReference type="PIRSF" id="PIRSF021362">
    <property type="entry name" value="UCP021362_HAD"/>
    <property type="match status" value="1"/>
</dbReference>
<evidence type="ECO:0000256" key="4">
    <source>
        <dbReference type="PIRNR" id="PIRNR021362"/>
    </source>
</evidence>
<dbReference type="PANTHER" id="PTHR35134:SF2">
    <property type="entry name" value="NUCLEOTIDASE YQFW-RELATED"/>
    <property type="match status" value="1"/>
</dbReference>
<name>A0A4R6BM56_9STAP</name>
<gene>
    <name evidence="6" type="ORF">ERX37_02075</name>
</gene>
<evidence type="ECO:0000313" key="7">
    <source>
        <dbReference type="Proteomes" id="UP000295328"/>
    </source>
</evidence>
<evidence type="ECO:0000256" key="1">
    <source>
        <dbReference type="ARBA" id="ARBA00003310"/>
    </source>
</evidence>
<dbReference type="Gene3D" id="3.40.50.1000">
    <property type="entry name" value="HAD superfamily/HAD-like"/>
    <property type="match status" value="1"/>
</dbReference>
<evidence type="ECO:0000256" key="2">
    <source>
        <dbReference type="ARBA" id="ARBA00009589"/>
    </source>
</evidence>
<dbReference type="EMBL" id="SCWE01000001">
    <property type="protein sequence ID" value="TDM02899.1"/>
    <property type="molecule type" value="Genomic_DNA"/>
</dbReference>
<dbReference type="SUPFAM" id="SSF56784">
    <property type="entry name" value="HAD-like"/>
    <property type="match status" value="1"/>
</dbReference>
<dbReference type="InterPro" id="IPR023214">
    <property type="entry name" value="HAD_sf"/>
</dbReference>
<keyword evidence="7" id="KW-1185">Reference proteome</keyword>
<dbReference type="GO" id="GO:0008253">
    <property type="term" value="F:5'-nucleotidase activity"/>
    <property type="evidence" value="ECO:0007669"/>
    <property type="project" value="InterPro"/>
</dbReference>
<protein>
    <recommendedName>
        <fullName evidence="4">Nucleotidase</fullName>
        <ecNumber evidence="4">3.1.3.-</ecNumber>
    </recommendedName>
</protein>
<dbReference type="EC" id="3.1.3.-" evidence="4"/>
<evidence type="ECO:0000256" key="3">
    <source>
        <dbReference type="ARBA" id="ARBA00022801"/>
    </source>
</evidence>
<keyword evidence="3 4" id="KW-0378">Hydrolase</keyword>